<comment type="caution">
    <text evidence="2">The sequence shown here is derived from an EMBL/GenBank/DDBJ whole genome shotgun (WGS) entry which is preliminary data.</text>
</comment>
<dbReference type="EMBL" id="BNAQ01000002">
    <property type="protein sequence ID" value="GHH13707.1"/>
    <property type="molecule type" value="Genomic_DNA"/>
</dbReference>
<keyword evidence="3" id="KW-1185">Reference proteome</keyword>
<organism evidence="2 3">
    <name type="scientific">Sphingomonas glacialis</name>
    <dbReference type="NCBI Taxonomy" id="658225"/>
    <lineage>
        <taxon>Bacteria</taxon>
        <taxon>Pseudomonadati</taxon>
        <taxon>Pseudomonadota</taxon>
        <taxon>Alphaproteobacteria</taxon>
        <taxon>Sphingomonadales</taxon>
        <taxon>Sphingomonadaceae</taxon>
        <taxon>Sphingomonas</taxon>
    </lineage>
</organism>
<name>A0ABQ3LE81_9SPHN</name>
<protein>
    <recommendedName>
        <fullName evidence="4">SRCR domain-containing protein</fullName>
    </recommendedName>
</protein>
<keyword evidence="1" id="KW-0732">Signal</keyword>
<proteinExistence type="predicted"/>
<evidence type="ECO:0000313" key="2">
    <source>
        <dbReference type="EMBL" id="GHH13707.1"/>
    </source>
</evidence>
<sequence length="71" mass="8116">MKLAALVSAGLIAAAALVPAAASAQQNRHDRVVTRTVHTERHNGYRNHTRRVCKVTYRHHKRIRTCRTVRY</sequence>
<evidence type="ECO:0000313" key="3">
    <source>
        <dbReference type="Proteomes" id="UP000652430"/>
    </source>
</evidence>
<feature type="chain" id="PRO_5045789035" description="SRCR domain-containing protein" evidence="1">
    <location>
        <begin position="25"/>
        <end position="71"/>
    </location>
</feature>
<accession>A0ABQ3LE81</accession>
<evidence type="ECO:0000256" key="1">
    <source>
        <dbReference type="SAM" id="SignalP"/>
    </source>
</evidence>
<feature type="signal peptide" evidence="1">
    <location>
        <begin position="1"/>
        <end position="24"/>
    </location>
</feature>
<gene>
    <name evidence="2" type="ORF">GCM10008023_14520</name>
</gene>
<dbReference type="RefSeq" id="WP_133186749.1">
    <property type="nucleotide sequence ID" value="NZ_BNAQ01000002.1"/>
</dbReference>
<reference evidence="3" key="1">
    <citation type="journal article" date="2019" name="Int. J. Syst. Evol. Microbiol.">
        <title>The Global Catalogue of Microorganisms (GCM) 10K type strain sequencing project: providing services to taxonomists for standard genome sequencing and annotation.</title>
        <authorList>
            <consortium name="The Broad Institute Genomics Platform"/>
            <consortium name="The Broad Institute Genome Sequencing Center for Infectious Disease"/>
            <person name="Wu L."/>
            <person name="Ma J."/>
        </authorList>
    </citation>
    <scope>NUCLEOTIDE SEQUENCE [LARGE SCALE GENOMIC DNA]</scope>
    <source>
        <strain evidence="3">CGMCC 1.8957</strain>
    </source>
</reference>
<evidence type="ECO:0008006" key="4">
    <source>
        <dbReference type="Google" id="ProtNLM"/>
    </source>
</evidence>
<dbReference type="Proteomes" id="UP000652430">
    <property type="component" value="Unassembled WGS sequence"/>
</dbReference>